<accession>A0A923E5Y0</accession>
<feature type="transmembrane region" description="Helical" evidence="5">
    <location>
        <begin position="51"/>
        <end position="71"/>
    </location>
</feature>
<dbReference type="InterPro" id="IPR011701">
    <property type="entry name" value="MFS"/>
</dbReference>
<dbReference type="PANTHER" id="PTHR23501:SF154">
    <property type="entry name" value="MULTIDRUG-EFFLUX TRANSPORTER RV1634-RELATED"/>
    <property type="match status" value="1"/>
</dbReference>
<evidence type="ECO:0000259" key="6">
    <source>
        <dbReference type="PROSITE" id="PS50850"/>
    </source>
</evidence>
<feature type="transmembrane region" description="Helical" evidence="5">
    <location>
        <begin position="207"/>
        <end position="224"/>
    </location>
</feature>
<dbReference type="InterPro" id="IPR036259">
    <property type="entry name" value="MFS_trans_sf"/>
</dbReference>
<keyword evidence="8" id="KW-1185">Reference proteome</keyword>
<proteinExistence type="predicted"/>
<dbReference type="InterPro" id="IPR020846">
    <property type="entry name" value="MFS_dom"/>
</dbReference>
<feature type="transmembrane region" description="Helical" evidence="5">
    <location>
        <begin position="328"/>
        <end position="347"/>
    </location>
</feature>
<feature type="transmembrane region" description="Helical" evidence="5">
    <location>
        <begin position="262"/>
        <end position="286"/>
    </location>
</feature>
<evidence type="ECO:0000256" key="1">
    <source>
        <dbReference type="ARBA" id="ARBA00004651"/>
    </source>
</evidence>
<dbReference type="PROSITE" id="PS50850">
    <property type="entry name" value="MFS"/>
    <property type="match status" value="1"/>
</dbReference>
<evidence type="ECO:0000256" key="3">
    <source>
        <dbReference type="ARBA" id="ARBA00022989"/>
    </source>
</evidence>
<keyword evidence="4 5" id="KW-0472">Membrane</keyword>
<evidence type="ECO:0000256" key="4">
    <source>
        <dbReference type="ARBA" id="ARBA00023136"/>
    </source>
</evidence>
<feature type="transmembrane region" description="Helical" evidence="5">
    <location>
        <begin position="428"/>
        <end position="448"/>
    </location>
</feature>
<gene>
    <name evidence="7" type="ORF">HD592_001300</name>
</gene>
<name>A0A923E5Y0_9ACTO</name>
<evidence type="ECO:0000256" key="2">
    <source>
        <dbReference type="ARBA" id="ARBA00022692"/>
    </source>
</evidence>
<feature type="transmembrane region" description="Helical" evidence="5">
    <location>
        <begin position="83"/>
        <end position="104"/>
    </location>
</feature>
<evidence type="ECO:0000313" key="8">
    <source>
        <dbReference type="Proteomes" id="UP000617426"/>
    </source>
</evidence>
<keyword evidence="3 5" id="KW-1133">Transmembrane helix</keyword>
<protein>
    <submittedName>
        <fullName evidence="7">MFS family permease</fullName>
    </submittedName>
</protein>
<dbReference type="Pfam" id="PF07690">
    <property type="entry name" value="MFS_1"/>
    <property type="match status" value="1"/>
</dbReference>
<feature type="transmembrane region" description="Helical" evidence="5">
    <location>
        <begin position="172"/>
        <end position="195"/>
    </location>
</feature>
<dbReference type="PANTHER" id="PTHR23501">
    <property type="entry name" value="MAJOR FACILITATOR SUPERFAMILY"/>
    <property type="match status" value="1"/>
</dbReference>
<organism evidence="7 8">
    <name type="scientific">Schaalia hyovaginalis</name>
    <dbReference type="NCBI Taxonomy" id="29316"/>
    <lineage>
        <taxon>Bacteria</taxon>
        <taxon>Bacillati</taxon>
        <taxon>Actinomycetota</taxon>
        <taxon>Actinomycetes</taxon>
        <taxon>Actinomycetales</taxon>
        <taxon>Actinomycetaceae</taxon>
        <taxon>Schaalia</taxon>
    </lineage>
</organism>
<evidence type="ECO:0000313" key="7">
    <source>
        <dbReference type="EMBL" id="MBB6334735.1"/>
    </source>
</evidence>
<feature type="transmembrane region" description="Helical" evidence="5">
    <location>
        <begin position="391"/>
        <end position="416"/>
    </location>
</feature>
<sequence>MSVDTPAKEPWRPIEISLLIGSVLLITLAAFEGLATTTIMPNVVAEFHADSWFSIASGAALAAQLSATVVAGGLSDSRGPRRVLGYGVALFALGLLVSGCAPLIEIFVIGRIIQGVGGGLIIVPLYVFIGSIAAPSHRPGFFAAFSLSWVLPGLVGPAIAGYAVSLVGWRPVFLSVPALALIALFPLIGVLRALGAHERSPSSLARLLRLAVLAGGGVVLLQLSGALGGLPLVAVALLGLVLTGLTLPRLLPKGAFALRPGLPAAIMTRLLAMGAQAGAAAVLPLVLQRVHDWEPESAALAVTIGTVSWSAGATLQSRITGSGRRLRLPLIGVALLTLGIVPIVALAHPRAWIWVAMLGWFIAGAGTGLMHSTLSVLSLDLTRPAEHGKVASWLQVADASGAAIELAIMSIVMAAWNSLGTGGSLAYLPAPLIALVFSILALASALRISGTGSR</sequence>
<dbReference type="Gene3D" id="1.20.1250.20">
    <property type="entry name" value="MFS general substrate transporter like domains"/>
    <property type="match status" value="2"/>
</dbReference>
<keyword evidence="2 5" id="KW-0812">Transmembrane</keyword>
<dbReference type="AlphaFoldDB" id="A0A923E5Y0"/>
<feature type="transmembrane region" description="Helical" evidence="5">
    <location>
        <begin position="110"/>
        <end position="129"/>
    </location>
</feature>
<comment type="subcellular location">
    <subcellularLocation>
        <location evidence="1">Cell membrane</location>
        <topology evidence="1">Multi-pass membrane protein</topology>
    </subcellularLocation>
</comment>
<reference evidence="7" key="1">
    <citation type="submission" date="2020-08" db="EMBL/GenBank/DDBJ databases">
        <title>Sequencing the genomes of 1000 actinobacteria strains.</title>
        <authorList>
            <person name="Klenk H.-P."/>
        </authorList>
    </citation>
    <scope>NUCLEOTIDE SEQUENCE</scope>
    <source>
        <strain evidence="7">DSM 10695</strain>
    </source>
</reference>
<dbReference type="GO" id="GO:0022857">
    <property type="term" value="F:transmembrane transporter activity"/>
    <property type="evidence" value="ECO:0007669"/>
    <property type="project" value="InterPro"/>
</dbReference>
<comment type="caution">
    <text evidence="7">The sequence shown here is derived from an EMBL/GenBank/DDBJ whole genome shotgun (WGS) entry which is preliminary data.</text>
</comment>
<feature type="transmembrane region" description="Helical" evidence="5">
    <location>
        <begin position="230"/>
        <end position="250"/>
    </location>
</feature>
<dbReference type="SUPFAM" id="SSF103473">
    <property type="entry name" value="MFS general substrate transporter"/>
    <property type="match status" value="1"/>
</dbReference>
<dbReference type="GO" id="GO:0005886">
    <property type="term" value="C:plasma membrane"/>
    <property type="evidence" value="ECO:0007669"/>
    <property type="project" value="UniProtKB-SubCell"/>
</dbReference>
<feature type="transmembrane region" description="Helical" evidence="5">
    <location>
        <begin position="298"/>
        <end position="316"/>
    </location>
</feature>
<feature type="domain" description="Major facilitator superfamily (MFS) profile" evidence="6">
    <location>
        <begin position="18"/>
        <end position="446"/>
    </location>
</feature>
<feature type="transmembrane region" description="Helical" evidence="5">
    <location>
        <begin position="12"/>
        <end position="31"/>
    </location>
</feature>
<dbReference type="Proteomes" id="UP000617426">
    <property type="component" value="Unassembled WGS sequence"/>
</dbReference>
<feature type="transmembrane region" description="Helical" evidence="5">
    <location>
        <begin position="353"/>
        <end position="379"/>
    </location>
</feature>
<feature type="transmembrane region" description="Helical" evidence="5">
    <location>
        <begin position="141"/>
        <end position="160"/>
    </location>
</feature>
<dbReference type="RefSeq" id="WP_184452690.1">
    <property type="nucleotide sequence ID" value="NZ_JACHMK010000001.1"/>
</dbReference>
<evidence type="ECO:0000256" key="5">
    <source>
        <dbReference type="SAM" id="Phobius"/>
    </source>
</evidence>
<dbReference type="EMBL" id="JACHMK010000001">
    <property type="protein sequence ID" value="MBB6334735.1"/>
    <property type="molecule type" value="Genomic_DNA"/>
</dbReference>